<dbReference type="PANTHER" id="PTHR42821:SF1">
    <property type="entry name" value="CATALASE-B"/>
    <property type="match status" value="1"/>
</dbReference>
<dbReference type="PANTHER" id="PTHR42821">
    <property type="entry name" value="CATALASE"/>
    <property type="match status" value="1"/>
</dbReference>
<evidence type="ECO:0000256" key="12">
    <source>
        <dbReference type="SAM" id="MobiDB-lite"/>
    </source>
</evidence>
<feature type="domain" description="Catalase core" evidence="13">
    <location>
        <begin position="101"/>
        <end position="490"/>
    </location>
</feature>
<dbReference type="Gene3D" id="1.20.1370.20">
    <property type="match status" value="1"/>
</dbReference>
<keyword evidence="8 10" id="KW-0408">Iron</keyword>
<dbReference type="RefSeq" id="WP_139948296.1">
    <property type="nucleotide sequence ID" value="NZ_CP040899.1"/>
</dbReference>
<dbReference type="EMBL" id="CP040899">
    <property type="protein sequence ID" value="QDB79044.1"/>
    <property type="molecule type" value="Genomic_DNA"/>
</dbReference>
<gene>
    <name evidence="14" type="ORF">FE251_06420</name>
</gene>
<dbReference type="CDD" id="cd03132">
    <property type="entry name" value="GATase1_catalase"/>
    <property type="match status" value="1"/>
</dbReference>
<dbReference type="InterPro" id="IPR020835">
    <property type="entry name" value="Catalase_sf"/>
</dbReference>
<comment type="catalytic activity">
    <reaction evidence="10 11">
        <text>2 H2O2 = O2 + 2 H2O</text>
        <dbReference type="Rhea" id="RHEA:20309"/>
        <dbReference type="ChEBI" id="CHEBI:15377"/>
        <dbReference type="ChEBI" id="CHEBI:15379"/>
        <dbReference type="ChEBI" id="CHEBI:16240"/>
        <dbReference type="EC" id="1.11.1.6"/>
    </reaction>
</comment>
<dbReference type="Pfam" id="PF18011">
    <property type="entry name" value="Catalase_C"/>
    <property type="match status" value="1"/>
</dbReference>
<dbReference type="GO" id="GO:0004096">
    <property type="term" value="F:catalase activity"/>
    <property type="evidence" value="ECO:0007669"/>
    <property type="project" value="UniProtKB-EC"/>
</dbReference>
<protein>
    <recommendedName>
        <fullName evidence="3 10">Catalase</fullName>
        <ecNumber evidence="3 10">1.11.1.6</ecNumber>
    </recommendedName>
</protein>
<keyword evidence="9 10" id="KW-0376">Hydrogen peroxide</keyword>
<dbReference type="PROSITE" id="PS00438">
    <property type="entry name" value="CATALASE_2"/>
    <property type="match status" value="1"/>
</dbReference>
<dbReference type="Gene3D" id="3.40.50.880">
    <property type="match status" value="1"/>
</dbReference>
<dbReference type="SUPFAM" id="SSF56634">
    <property type="entry name" value="Heme-dependent catalase-like"/>
    <property type="match status" value="1"/>
</dbReference>
<dbReference type="PROSITE" id="PS00437">
    <property type="entry name" value="CATALASE_1"/>
    <property type="match status" value="1"/>
</dbReference>
<dbReference type="Proteomes" id="UP000313948">
    <property type="component" value="Chromosome"/>
</dbReference>
<evidence type="ECO:0000259" key="13">
    <source>
        <dbReference type="SMART" id="SM01060"/>
    </source>
</evidence>
<dbReference type="SMART" id="SM01060">
    <property type="entry name" value="Catalase"/>
    <property type="match status" value="1"/>
</dbReference>
<comment type="cofactor">
    <cofactor evidence="1 10">
        <name>heme</name>
        <dbReference type="ChEBI" id="CHEBI:30413"/>
    </cofactor>
</comment>
<comment type="function">
    <text evidence="10">Decomposes hydrogen peroxide into water and oxygen; serves to protect cells from the toxic effects of hydrogen peroxide.</text>
</comment>
<comment type="similarity">
    <text evidence="2">Belongs to the catalase family. HPII subfamily.</text>
</comment>
<evidence type="ECO:0000256" key="7">
    <source>
        <dbReference type="ARBA" id="ARBA00023002"/>
    </source>
</evidence>
<keyword evidence="4 10" id="KW-0575">Peroxidase</keyword>
<dbReference type="Gene3D" id="2.40.180.10">
    <property type="entry name" value="Catalase core domain"/>
    <property type="match status" value="1"/>
</dbReference>
<feature type="compositionally biased region" description="Low complexity" evidence="12">
    <location>
        <begin position="17"/>
        <end position="51"/>
    </location>
</feature>
<dbReference type="InterPro" id="IPR010582">
    <property type="entry name" value="Catalase_immune_responsive"/>
</dbReference>
<dbReference type="PIRSF" id="PIRSF038927">
    <property type="entry name" value="Catalase_clade2"/>
    <property type="match status" value="1"/>
</dbReference>
<dbReference type="InterPro" id="IPR024708">
    <property type="entry name" value="Catalase_AS"/>
</dbReference>
<proteinExistence type="inferred from homology"/>
<feature type="region of interest" description="Disordered" evidence="12">
    <location>
        <begin position="1"/>
        <end position="94"/>
    </location>
</feature>
<evidence type="ECO:0000313" key="15">
    <source>
        <dbReference type="Proteomes" id="UP000313948"/>
    </source>
</evidence>
<dbReference type="InterPro" id="IPR018028">
    <property type="entry name" value="Catalase"/>
</dbReference>
<evidence type="ECO:0000256" key="4">
    <source>
        <dbReference type="ARBA" id="ARBA00022559"/>
    </source>
</evidence>
<evidence type="ECO:0000256" key="11">
    <source>
        <dbReference type="RuleBase" id="RU000498"/>
    </source>
</evidence>
<name>A0ABX5VKT2_9MICO</name>
<evidence type="ECO:0000256" key="1">
    <source>
        <dbReference type="ARBA" id="ARBA00001971"/>
    </source>
</evidence>
<dbReference type="InterPro" id="IPR002226">
    <property type="entry name" value="Catalase_haem_BS"/>
</dbReference>
<evidence type="ECO:0000256" key="6">
    <source>
        <dbReference type="ARBA" id="ARBA00022723"/>
    </source>
</evidence>
<keyword evidence="7 10" id="KW-0560">Oxidoreductase</keyword>
<dbReference type="Pfam" id="PF06628">
    <property type="entry name" value="Catalase-rel"/>
    <property type="match status" value="1"/>
</dbReference>
<evidence type="ECO:0000256" key="2">
    <source>
        <dbReference type="ARBA" id="ARBA00010660"/>
    </source>
</evidence>
<dbReference type="InterPro" id="IPR041399">
    <property type="entry name" value="Catalase_large_C"/>
</dbReference>
<evidence type="ECO:0000256" key="8">
    <source>
        <dbReference type="ARBA" id="ARBA00023004"/>
    </source>
</evidence>
<evidence type="ECO:0000256" key="10">
    <source>
        <dbReference type="PIRNR" id="PIRNR038927"/>
    </source>
</evidence>
<dbReference type="PROSITE" id="PS51402">
    <property type="entry name" value="CATALASE_3"/>
    <property type="match status" value="1"/>
</dbReference>
<evidence type="ECO:0000256" key="9">
    <source>
        <dbReference type="ARBA" id="ARBA00023324"/>
    </source>
</evidence>
<dbReference type="PRINTS" id="PR00067">
    <property type="entry name" value="CATALASE"/>
</dbReference>
<dbReference type="SUPFAM" id="SSF52317">
    <property type="entry name" value="Class I glutamine amidotransferase-like"/>
    <property type="match status" value="1"/>
</dbReference>
<evidence type="ECO:0000256" key="5">
    <source>
        <dbReference type="ARBA" id="ARBA00022617"/>
    </source>
</evidence>
<sequence>MSETQDPDRSTTDKLADAAASAAHAAKDAVAGVAHAAKDAAGGIRIPGAPGSEPPTVAEPTEPREPLPPKPEQQAPAPVSPTGRDTGAPPDARAQDGAYLTTAQGVRLYDTAHSLKAGARGPVLLQDHHLREKIMHFDHERIPERVVHARGTGAHGVFQSYGNAAPVTRAAFLAEGAETRVFVRFSTVQGSRGSADTVRDTRGFAVKFYTEEGNFDLVGNNIPVFFIQDAIKFPDVVHAVKPEPVREIPQAQSAHDTFWDFVSIHTEAQHHTMWLMSGRGIPHTYRTMEGFGVNTFRLVAHDGATTLVKFFWKPRLGTHSLVWEEAQLIAGADPDFHRRDLYDAIEAGALPQWELGIQTFPDTEDQMFHGIDLLDPTKFVPEELAPVQPVGLLTLTGTPTNFFAEVEQVAFHPGHLVPGIDVSNDPLLQGRLFSYLDTQLTRLGGPNFPQIPVNRPHVPVNDMLRDGFHQDAVHVGNASHYKPNSIDGGCPFTIGADGGGYVEVPEPVAASVKERRAPESFDDHFSQARMFWLSMTPLEQEQIVQAYTFELGKCYEQAVKERQLLALANIDPELCRLVAQGLGLPAPEATIPLADDVVVSPSLSMIGKAWPTDGRRIGIVADESSDLDGVRELREAIDAAGMVPLVIAPHGGMLGDATGAPLPVQRTFLTARSVELDAVVLAGAPAPGPDATPAHDAKAGGDPKTPSVDPRVTMLVAEAFRHSKAVGAWGAGSAVLAEVGITGPGVVTGDSPAAVLEGVRELLAAHRVWERFPVRV</sequence>
<reference evidence="14 15" key="1">
    <citation type="submission" date="2019-05" db="EMBL/GenBank/DDBJ databases">
        <title>Georgenia *** sp. nov., and Georgenia *** sp. nov., isolated from the intestinal contents of plateau pika (Ochotona curzoniae) in the Qinghai-Tibet plateau of China.</title>
        <authorList>
            <person name="Tian Z."/>
        </authorList>
    </citation>
    <scope>NUCLEOTIDE SEQUENCE [LARGE SCALE GENOMIC DNA]</scope>
    <source>
        <strain evidence="14 15">Z294</strain>
    </source>
</reference>
<dbReference type="Pfam" id="PF00199">
    <property type="entry name" value="Catalase"/>
    <property type="match status" value="1"/>
</dbReference>
<dbReference type="InterPro" id="IPR029062">
    <property type="entry name" value="Class_I_gatase-like"/>
</dbReference>
<keyword evidence="15" id="KW-1185">Reference proteome</keyword>
<keyword evidence="5 10" id="KW-0349">Heme</keyword>
<feature type="region of interest" description="Disordered" evidence="12">
    <location>
        <begin position="685"/>
        <end position="707"/>
    </location>
</feature>
<evidence type="ECO:0000313" key="14">
    <source>
        <dbReference type="EMBL" id="QDB79044.1"/>
    </source>
</evidence>
<dbReference type="InterPro" id="IPR024712">
    <property type="entry name" value="Catalase_clade2"/>
</dbReference>
<keyword evidence="6 10" id="KW-0479">Metal-binding</keyword>
<organism evidence="14 15">
    <name type="scientific">Georgenia wutianyii</name>
    <dbReference type="NCBI Taxonomy" id="2585135"/>
    <lineage>
        <taxon>Bacteria</taxon>
        <taxon>Bacillati</taxon>
        <taxon>Actinomycetota</taxon>
        <taxon>Actinomycetes</taxon>
        <taxon>Micrococcales</taxon>
        <taxon>Bogoriellaceae</taxon>
        <taxon>Georgenia</taxon>
    </lineage>
</organism>
<dbReference type="EC" id="1.11.1.6" evidence="3 10"/>
<evidence type="ECO:0000256" key="3">
    <source>
        <dbReference type="ARBA" id="ARBA00012314"/>
    </source>
</evidence>
<dbReference type="InterPro" id="IPR011614">
    <property type="entry name" value="Catalase_core"/>
</dbReference>
<accession>A0ABX5VKT2</accession>
<dbReference type="InterPro" id="IPR043156">
    <property type="entry name" value="Catalase_clade2_helical"/>
</dbReference>
<feature type="compositionally biased region" description="Basic and acidic residues" evidence="12">
    <location>
        <begin position="1"/>
        <end position="16"/>
    </location>
</feature>